<feature type="compositionally biased region" description="Low complexity" evidence="1">
    <location>
        <begin position="222"/>
        <end position="233"/>
    </location>
</feature>
<dbReference type="Proteomes" id="UP000606776">
    <property type="component" value="Unassembled WGS sequence"/>
</dbReference>
<feature type="compositionally biased region" description="Polar residues" evidence="1">
    <location>
        <begin position="209"/>
        <end position="218"/>
    </location>
</feature>
<evidence type="ECO:0000256" key="1">
    <source>
        <dbReference type="SAM" id="MobiDB-lite"/>
    </source>
</evidence>
<proteinExistence type="predicted"/>
<dbReference type="RefSeq" id="WP_193943494.1">
    <property type="nucleotide sequence ID" value="NZ_JADEWB010000114.1"/>
</dbReference>
<feature type="region of interest" description="Disordered" evidence="1">
    <location>
        <begin position="207"/>
        <end position="233"/>
    </location>
</feature>
<sequence>MEEQNLYMQEREKIINLVQNNSVNRSLVEEIIKKSAYWYKHPSGHPVHAPNHFKRIDDPVGTRYAMLAALGKNETSKLIPSDWRIQFGSNIFLISKAILRCQSSLLKFIDNAEAGKLATLAELKQELKIQVRQSVANYSGDEYEGYYSGFDGNHLIFGTQSISTEDFVNFILSKINIHRIFNPTASTSSTIKIKSISSLSSQKKTQIKPTSLLSSQKKTQIKTTPSLSPSTKTHSFSKLVQCPYCGTKIKRTKLASHKVNKCIKRRR</sequence>
<evidence type="ECO:0000313" key="2">
    <source>
        <dbReference type="EMBL" id="MBE9237738.1"/>
    </source>
</evidence>
<evidence type="ECO:0000313" key="3">
    <source>
        <dbReference type="Proteomes" id="UP000606776"/>
    </source>
</evidence>
<keyword evidence="3" id="KW-1185">Reference proteome</keyword>
<protein>
    <submittedName>
        <fullName evidence="2">Uncharacterized protein</fullName>
    </submittedName>
</protein>
<comment type="caution">
    <text evidence="2">The sequence shown here is derived from an EMBL/GenBank/DDBJ whole genome shotgun (WGS) entry which is preliminary data.</text>
</comment>
<gene>
    <name evidence="2" type="ORF">IQ227_17305</name>
</gene>
<name>A0ABR9VGX6_9CYAN</name>
<accession>A0ABR9VGX6</accession>
<organism evidence="2 3">
    <name type="scientific">Sphaerospermopsis aphanizomenoides LEGE 00250</name>
    <dbReference type="NCBI Taxonomy" id="2777972"/>
    <lineage>
        <taxon>Bacteria</taxon>
        <taxon>Bacillati</taxon>
        <taxon>Cyanobacteriota</taxon>
        <taxon>Cyanophyceae</taxon>
        <taxon>Nostocales</taxon>
        <taxon>Aphanizomenonaceae</taxon>
        <taxon>Sphaerospermopsis</taxon>
        <taxon>Sphaerospermopsis aphanizomenoides</taxon>
    </lineage>
</organism>
<dbReference type="EMBL" id="JADEWB010000114">
    <property type="protein sequence ID" value="MBE9237738.1"/>
    <property type="molecule type" value="Genomic_DNA"/>
</dbReference>
<reference evidence="2 3" key="1">
    <citation type="submission" date="2020-10" db="EMBL/GenBank/DDBJ databases">
        <authorList>
            <person name="Castelo-Branco R."/>
            <person name="Eusebio N."/>
            <person name="Adriana R."/>
            <person name="Vieira A."/>
            <person name="Brugerolle De Fraissinette N."/>
            <person name="Rezende De Castro R."/>
            <person name="Schneider M.P."/>
            <person name="Vasconcelos V."/>
            <person name="Leao P.N."/>
        </authorList>
    </citation>
    <scope>NUCLEOTIDE SEQUENCE [LARGE SCALE GENOMIC DNA]</scope>
    <source>
        <strain evidence="2 3">LEGE 00250</strain>
    </source>
</reference>